<reference evidence="1 2" key="1">
    <citation type="submission" date="2023-01" db="EMBL/GenBank/DDBJ databases">
        <title>Analysis of 21 Apiospora genomes using comparative genomics revels a genus with tremendous synthesis potential of carbohydrate active enzymes and secondary metabolites.</title>
        <authorList>
            <person name="Sorensen T."/>
        </authorList>
    </citation>
    <scope>NUCLEOTIDE SEQUENCE [LARGE SCALE GENOMIC DNA]</scope>
    <source>
        <strain evidence="1 2">CBS 20057</strain>
    </source>
</reference>
<dbReference type="Proteomes" id="UP001396898">
    <property type="component" value="Unassembled WGS sequence"/>
</dbReference>
<protein>
    <submittedName>
        <fullName evidence="1">Uncharacterized protein</fullName>
    </submittedName>
</protein>
<sequence>MSVKPLAPTRNSIKAHVSLATLAHVAQDLYGSPMLTCMRLLSKRSNRYPAVATARNRSNLIPAVDAVYRIGTRVRLPCLSSIMITTGP</sequence>
<name>A0ABR1RMZ7_9PEZI</name>
<evidence type="ECO:0000313" key="1">
    <source>
        <dbReference type="EMBL" id="KAK8015588.1"/>
    </source>
</evidence>
<proteinExistence type="predicted"/>
<dbReference type="EMBL" id="JAQQWI010000012">
    <property type="protein sequence ID" value="KAK8015588.1"/>
    <property type="molecule type" value="Genomic_DNA"/>
</dbReference>
<comment type="caution">
    <text evidence="1">The sequence shown here is derived from an EMBL/GenBank/DDBJ whole genome shotgun (WGS) entry which is preliminary data.</text>
</comment>
<accession>A0ABR1RMZ7</accession>
<evidence type="ECO:0000313" key="2">
    <source>
        <dbReference type="Proteomes" id="UP001396898"/>
    </source>
</evidence>
<keyword evidence="2" id="KW-1185">Reference proteome</keyword>
<gene>
    <name evidence="1" type="ORF">PG991_008476</name>
</gene>
<organism evidence="1 2">
    <name type="scientific">Apiospora marii</name>
    <dbReference type="NCBI Taxonomy" id="335849"/>
    <lineage>
        <taxon>Eukaryota</taxon>
        <taxon>Fungi</taxon>
        <taxon>Dikarya</taxon>
        <taxon>Ascomycota</taxon>
        <taxon>Pezizomycotina</taxon>
        <taxon>Sordariomycetes</taxon>
        <taxon>Xylariomycetidae</taxon>
        <taxon>Amphisphaeriales</taxon>
        <taxon>Apiosporaceae</taxon>
        <taxon>Apiospora</taxon>
    </lineage>
</organism>